<evidence type="ECO:0000256" key="13">
    <source>
        <dbReference type="ARBA" id="ARBA00048811"/>
    </source>
</evidence>
<keyword evidence="8 15" id="KW-0808">Transferase</keyword>
<comment type="catalytic activity">
    <reaction evidence="14">
        <text>IMP + diphosphate = hypoxanthine + 5-phospho-alpha-D-ribose 1-diphosphate</text>
        <dbReference type="Rhea" id="RHEA:17973"/>
        <dbReference type="ChEBI" id="CHEBI:17368"/>
        <dbReference type="ChEBI" id="CHEBI:33019"/>
        <dbReference type="ChEBI" id="CHEBI:58017"/>
        <dbReference type="ChEBI" id="CHEBI:58053"/>
        <dbReference type="EC" id="2.4.2.8"/>
    </reaction>
    <physiologicalReaction direction="right-to-left" evidence="14">
        <dbReference type="Rhea" id="RHEA:17975"/>
    </physiologicalReaction>
</comment>
<dbReference type="SUPFAM" id="SSF53271">
    <property type="entry name" value="PRTase-like"/>
    <property type="match status" value="1"/>
</dbReference>
<dbReference type="PANTHER" id="PTHR43340:SF1">
    <property type="entry name" value="HYPOXANTHINE PHOSPHORIBOSYLTRANSFERASE"/>
    <property type="match status" value="1"/>
</dbReference>
<dbReference type="InterPro" id="IPR005904">
    <property type="entry name" value="Hxn_phspho_trans"/>
</dbReference>
<dbReference type="InterPro" id="IPR050408">
    <property type="entry name" value="HGPRT"/>
</dbReference>
<dbReference type="Proteomes" id="UP000315321">
    <property type="component" value="Unassembled WGS sequence"/>
</dbReference>
<reference evidence="17 18" key="1">
    <citation type="submission" date="2019-07" db="EMBL/GenBank/DDBJ databases">
        <authorList>
            <person name="Grouzdev D.S."/>
        </authorList>
    </citation>
    <scope>NUCLEOTIDE SEQUENCE [LARGE SCALE GENOMIC DNA]</scope>
    <source>
        <strain evidence="17 18">3C</strain>
    </source>
</reference>
<evidence type="ECO:0000256" key="2">
    <source>
        <dbReference type="ARBA" id="ARBA00004496"/>
    </source>
</evidence>
<comment type="caution">
    <text evidence="17">The sequence shown here is derived from an EMBL/GenBank/DDBJ whole genome shotgun (WGS) entry which is preliminary data.</text>
</comment>
<keyword evidence="11 15" id="KW-0547">Nucleotide-binding</keyword>
<evidence type="ECO:0000256" key="14">
    <source>
        <dbReference type="ARBA" id="ARBA00049402"/>
    </source>
</evidence>
<evidence type="ECO:0000256" key="5">
    <source>
        <dbReference type="ARBA" id="ARBA00011895"/>
    </source>
</evidence>
<proteinExistence type="inferred from homology"/>
<organism evidence="17 18">
    <name type="scientific">Ancylobacter moscoviensis</name>
    <dbReference type="NCBI Taxonomy" id="2597768"/>
    <lineage>
        <taxon>Bacteria</taxon>
        <taxon>Pseudomonadati</taxon>
        <taxon>Pseudomonadota</taxon>
        <taxon>Alphaproteobacteria</taxon>
        <taxon>Hyphomicrobiales</taxon>
        <taxon>Xanthobacteraceae</taxon>
        <taxon>Ancylobacter</taxon>
    </lineage>
</organism>
<name>A0ABY3DTS5_9HYPH</name>
<comment type="pathway">
    <text evidence="3 15">Purine metabolism; IMP biosynthesis via salvage pathway; IMP from hypoxanthine: step 1/1.</text>
</comment>
<comment type="subcellular location">
    <subcellularLocation>
        <location evidence="2 15">Cytoplasm</location>
    </subcellularLocation>
</comment>
<dbReference type="InterPro" id="IPR029057">
    <property type="entry name" value="PRTase-like"/>
</dbReference>
<dbReference type="GO" id="GO:0016757">
    <property type="term" value="F:glycosyltransferase activity"/>
    <property type="evidence" value="ECO:0007669"/>
    <property type="project" value="UniProtKB-KW"/>
</dbReference>
<evidence type="ECO:0000256" key="11">
    <source>
        <dbReference type="ARBA" id="ARBA00022741"/>
    </source>
</evidence>
<evidence type="ECO:0000256" key="8">
    <source>
        <dbReference type="ARBA" id="ARBA00022679"/>
    </source>
</evidence>
<gene>
    <name evidence="17" type="primary">hpt</name>
    <name evidence="17" type="ORF">FO470_00580</name>
</gene>
<comment type="catalytic activity">
    <reaction evidence="13">
        <text>GMP + diphosphate = guanine + 5-phospho-alpha-D-ribose 1-diphosphate</text>
        <dbReference type="Rhea" id="RHEA:25424"/>
        <dbReference type="ChEBI" id="CHEBI:16235"/>
        <dbReference type="ChEBI" id="CHEBI:33019"/>
        <dbReference type="ChEBI" id="CHEBI:58017"/>
        <dbReference type="ChEBI" id="CHEBI:58115"/>
        <dbReference type="EC" id="2.4.2.8"/>
    </reaction>
    <physiologicalReaction direction="right-to-left" evidence="13">
        <dbReference type="Rhea" id="RHEA:25426"/>
    </physiologicalReaction>
</comment>
<dbReference type="PANTHER" id="PTHR43340">
    <property type="entry name" value="HYPOXANTHINE-GUANINE PHOSPHORIBOSYLTRANSFERASE"/>
    <property type="match status" value="1"/>
</dbReference>
<accession>A0ABY3DTS5</accession>
<dbReference type="EMBL" id="VMBP01000001">
    <property type="protein sequence ID" value="TSJ63839.1"/>
    <property type="molecule type" value="Genomic_DNA"/>
</dbReference>
<evidence type="ECO:0000259" key="16">
    <source>
        <dbReference type="Pfam" id="PF00156"/>
    </source>
</evidence>
<evidence type="ECO:0000256" key="10">
    <source>
        <dbReference type="ARBA" id="ARBA00022726"/>
    </source>
</evidence>
<feature type="domain" description="Phosphoribosyltransferase" evidence="16">
    <location>
        <begin position="28"/>
        <end position="181"/>
    </location>
</feature>
<evidence type="ECO:0000256" key="6">
    <source>
        <dbReference type="ARBA" id="ARBA00022490"/>
    </source>
</evidence>
<dbReference type="Gene3D" id="3.40.50.2020">
    <property type="match status" value="1"/>
</dbReference>
<evidence type="ECO:0000256" key="9">
    <source>
        <dbReference type="ARBA" id="ARBA00022723"/>
    </source>
</evidence>
<evidence type="ECO:0000256" key="15">
    <source>
        <dbReference type="RuleBase" id="RU364099"/>
    </source>
</evidence>
<evidence type="ECO:0000313" key="18">
    <source>
        <dbReference type="Proteomes" id="UP000315321"/>
    </source>
</evidence>
<keyword evidence="7 15" id="KW-0328">Glycosyltransferase</keyword>
<evidence type="ECO:0000256" key="3">
    <source>
        <dbReference type="ARBA" id="ARBA00004669"/>
    </source>
</evidence>
<dbReference type="Pfam" id="PF00156">
    <property type="entry name" value="Pribosyltran"/>
    <property type="match status" value="1"/>
</dbReference>
<evidence type="ECO:0000256" key="1">
    <source>
        <dbReference type="ARBA" id="ARBA00001946"/>
    </source>
</evidence>
<sequence>MTQSTATPPTEDAGGSADANPYCNAHVEVLFDAAAIAERNRELADEIVAAEPEKLLVIAVLKGSFVFAADLIRAMHTAGLAPEVEFISLSSYRDARVSSGQVTVLRDVETDVRGRDVLLIDDILESGRTLAFAKDLLAARGARRVMVCVLLDKQNKRAVQIEADFVGFECPDYFVVGYGMDVSHAFRQLPFIGHIPDAET</sequence>
<dbReference type="RefSeq" id="WP_144340995.1">
    <property type="nucleotide sequence ID" value="NZ_VMBP01000001.1"/>
</dbReference>
<evidence type="ECO:0000256" key="7">
    <source>
        <dbReference type="ARBA" id="ARBA00022676"/>
    </source>
</evidence>
<evidence type="ECO:0000256" key="4">
    <source>
        <dbReference type="ARBA" id="ARBA00008391"/>
    </source>
</evidence>
<evidence type="ECO:0000256" key="12">
    <source>
        <dbReference type="ARBA" id="ARBA00022842"/>
    </source>
</evidence>
<comment type="similarity">
    <text evidence="4 15">Belongs to the purine/pyrimidine phosphoribosyltransferase family.</text>
</comment>
<protein>
    <recommendedName>
        <fullName evidence="5 15">Hypoxanthine phosphoribosyltransferase</fullName>
        <ecNumber evidence="5 15">2.4.2.8</ecNumber>
    </recommendedName>
</protein>
<comment type="cofactor">
    <cofactor evidence="1 15">
        <name>Mg(2+)</name>
        <dbReference type="ChEBI" id="CHEBI:18420"/>
    </cofactor>
</comment>
<dbReference type="CDD" id="cd06223">
    <property type="entry name" value="PRTases_typeI"/>
    <property type="match status" value="1"/>
</dbReference>
<keyword evidence="18" id="KW-1185">Reference proteome</keyword>
<dbReference type="NCBIfam" id="TIGR01203">
    <property type="entry name" value="HGPRTase"/>
    <property type="match status" value="1"/>
</dbReference>
<keyword evidence="9 15" id="KW-0479">Metal-binding</keyword>
<dbReference type="EC" id="2.4.2.8" evidence="5 15"/>
<keyword evidence="12 15" id="KW-0460">Magnesium</keyword>
<dbReference type="InterPro" id="IPR000836">
    <property type="entry name" value="PRTase_dom"/>
</dbReference>
<keyword evidence="10 15" id="KW-0660">Purine salvage</keyword>
<keyword evidence="6 15" id="KW-0963">Cytoplasm</keyword>
<evidence type="ECO:0000313" key="17">
    <source>
        <dbReference type="EMBL" id="TSJ63839.1"/>
    </source>
</evidence>